<dbReference type="InterPro" id="IPR009057">
    <property type="entry name" value="Homeodomain-like_sf"/>
</dbReference>
<dbReference type="InterPro" id="IPR050109">
    <property type="entry name" value="HTH-type_TetR-like_transc_reg"/>
</dbReference>
<feature type="DNA-binding region" description="H-T-H motif" evidence="2">
    <location>
        <begin position="29"/>
        <end position="48"/>
    </location>
</feature>
<dbReference type="RefSeq" id="WP_344199669.1">
    <property type="nucleotide sequence ID" value="NZ_BAAAME010000003.1"/>
</dbReference>
<dbReference type="PANTHER" id="PTHR30055:SF146">
    <property type="entry name" value="HTH-TYPE TRANSCRIPTIONAL DUAL REGULATOR CECR"/>
    <property type="match status" value="1"/>
</dbReference>
<reference evidence="4 5" key="1">
    <citation type="journal article" date="2019" name="Int. J. Syst. Evol. Microbiol.">
        <title>The Global Catalogue of Microorganisms (GCM) 10K type strain sequencing project: providing services to taxonomists for standard genome sequencing and annotation.</title>
        <authorList>
            <consortium name="The Broad Institute Genomics Platform"/>
            <consortium name="The Broad Institute Genome Sequencing Center for Infectious Disease"/>
            <person name="Wu L."/>
            <person name="Ma J."/>
        </authorList>
    </citation>
    <scope>NUCLEOTIDE SEQUENCE [LARGE SCALE GENOMIC DNA]</scope>
    <source>
        <strain evidence="4 5">JCM 13518</strain>
    </source>
</reference>
<evidence type="ECO:0000313" key="5">
    <source>
        <dbReference type="Proteomes" id="UP001501057"/>
    </source>
</evidence>
<dbReference type="Gene3D" id="1.10.357.10">
    <property type="entry name" value="Tetracycline Repressor, domain 2"/>
    <property type="match status" value="1"/>
</dbReference>
<keyword evidence="1 2" id="KW-0238">DNA-binding</keyword>
<organism evidence="4 5">
    <name type="scientific">Aeromicrobium alkaliterrae</name>
    <dbReference type="NCBI Taxonomy" id="302168"/>
    <lineage>
        <taxon>Bacteria</taxon>
        <taxon>Bacillati</taxon>
        <taxon>Actinomycetota</taxon>
        <taxon>Actinomycetes</taxon>
        <taxon>Propionibacteriales</taxon>
        <taxon>Nocardioidaceae</taxon>
        <taxon>Aeromicrobium</taxon>
    </lineage>
</organism>
<dbReference type="SUPFAM" id="SSF46689">
    <property type="entry name" value="Homeodomain-like"/>
    <property type="match status" value="1"/>
</dbReference>
<dbReference type="EMBL" id="BAAAME010000003">
    <property type="protein sequence ID" value="GAA1736080.1"/>
    <property type="molecule type" value="Genomic_DNA"/>
</dbReference>
<protein>
    <submittedName>
        <fullName evidence="4">TetR/AcrR family transcriptional regulator</fullName>
    </submittedName>
</protein>
<evidence type="ECO:0000256" key="2">
    <source>
        <dbReference type="PROSITE-ProRule" id="PRU00335"/>
    </source>
</evidence>
<feature type="domain" description="HTH tetR-type" evidence="3">
    <location>
        <begin position="8"/>
        <end position="66"/>
    </location>
</feature>
<dbReference type="Pfam" id="PF00440">
    <property type="entry name" value="TetR_N"/>
    <property type="match status" value="1"/>
</dbReference>
<sequence length="183" mass="19770">MPAPPHRPSQREALLAAALDVVRDGDALSLDAAARAAGVTKPGLMYHFSSKQALVAALVDHVLDRYERALEALLPGGDAAPAHERIAAYVRWSVTTPHDATDLVLFSDPRLREQMAERWAARFAPWVEVPTDLAPDERARLQTARLMADGCWFADATGVLPLAPHDREAVLATALDLIGSPTP</sequence>
<evidence type="ECO:0000256" key="1">
    <source>
        <dbReference type="ARBA" id="ARBA00023125"/>
    </source>
</evidence>
<comment type="caution">
    <text evidence="4">The sequence shown here is derived from an EMBL/GenBank/DDBJ whole genome shotgun (WGS) entry which is preliminary data.</text>
</comment>
<dbReference type="PANTHER" id="PTHR30055">
    <property type="entry name" value="HTH-TYPE TRANSCRIPTIONAL REGULATOR RUTR"/>
    <property type="match status" value="1"/>
</dbReference>
<evidence type="ECO:0000313" key="4">
    <source>
        <dbReference type="EMBL" id="GAA1736080.1"/>
    </source>
</evidence>
<keyword evidence="5" id="KW-1185">Reference proteome</keyword>
<dbReference type="Pfam" id="PF17937">
    <property type="entry name" value="TetR_C_28"/>
    <property type="match status" value="1"/>
</dbReference>
<dbReference type="SUPFAM" id="SSF48498">
    <property type="entry name" value="Tetracyclin repressor-like, C-terminal domain"/>
    <property type="match status" value="1"/>
</dbReference>
<proteinExistence type="predicted"/>
<dbReference type="InterPro" id="IPR041479">
    <property type="entry name" value="TetR_CgmR_C"/>
</dbReference>
<gene>
    <name evidence="4" type="ORF">GCM10009710_15620</name>
</gene>
<accession>A0ABN2JR39</accession>
<evidence type="ECO:0000259" key="3">
    <source>
        <dbReference type="PROSITE" id="PS50977"/>
    </source>
</evidence>
<name>A0ABN2JR39_9ACTN</name>
<dbReference type="Proteomes" id="UP001501057">
    <property type="component" value="Unassembled WGS sequence"/>
</dbReference>
<dbReference type="InterPro" id="IPR036271">
    <property type="entry name" value="Tet_transcr_reg_TetR-rel_C_sf"/>
</dbReference>
<dbReference type="PROSITE" id="PS50977">
    <property type="entry name" value="HTH_TETR_2"/>
    <property type="match status" value="1"/>
</dbReference>
<dbReference type="InterPro" id="IPR001647">
    <property type="entry name" value="HTH_TetR"/>
</dbReference>